<evidence type="ECO:0000256" key="1">
    <source>
        <dbReference type="ARBA" id="ARBA00011043"/>
    </source>
</evidence>
<comment type="caution">
    <text evidence="6">Lacks conserved residue(s) required for the propagation of feature annotation.</text>
</comment>
<feature type="binding site" evidence="6">
    <location>
        <begin position="258"/>
        <end position="264"/>
    </location>
    <ligand>
        <name>GTP</name>
        <dbReference type="ChEBI" id="CHEBI:37565"/>
    </ligand>
</feature>
<feature type="binding site" evidence="6">
    <location>
        <position position="243"/>
    </location>
    <ligand>
        <name>Mg(2+)</name>
        <dbReference type="ChEBI" id="CHEBI:18420"/>
    </ligand>
</feature>
<dbReference type="InterPro" id="IPR027266">
    <property type="entry name" value="TrmE/GcvT-like"/>
</dbReference>
<dbReference type="STRING" id="1817813.A2008_02835"/>
<feature type="binding site" evidence="6">
    <location>
        <begin position="283"/>
        <end position="286"/>
    </location>
    <ligand>
        <name>GTP</name>
        <dbReference type="ChEBI" id="CHEBI:37565"/>
    </ligand>
</feature>
<keyword evidence="6" id="KW-0460">Magnesium</keyword>
<protein>
    <recommendedName>
        <fullName evidence="6">tRNA modification GTPase MnmE</fullName>
        <ecNumber evidence="6">3.6.-.-</ecNumber>
    </recommendedName>
</protein>
<proteinExistence type="inferred from homology"/>
<dbReference type="GO" id="GO:0005525">
    <property type="term" value="F:GTP binding"/>
    <property type="evidence" value="ECO:0007669"/>
    <property type="project" value="UniProtKB-UniRule"/>
</dbReference>
<evidence type="ECO:0000256" key="5">
    <source>
        <dbReference type="ARBA" id="ARBA00023134"/>
    </source>
</evidence>
<feature type="binding site" evidence="6">
    <location>
        <position position="263"/>
    </location>
    <ligand>
        <name>K(+)</name>
        <dbReference type="ChEBI" id="CHEBI:29103"/>
    </ligand>
</feature>
<dbReference type="PROSITE" id="PS51709">
    <property type="entry name" value="G_TRME"/>
    <property type="match status" value="1"/>
</dbReference>
<comment type="subcellular location">
    <subcellularLocation>
        <location evidence="6">Cytoplasm</location>
    </subcellularLocation>
</comment>
<evidence type="ECO:0000256" key="6">
    <source>
        <dbReference type="HAMAP-Rule" id="MF_00379"/>
    </source>
</evidence>
<name>A0A1F7WL49_9BACT</name>
<evidence type="ECO:0000256" key="3">
    <source>
        <dbReference type="ARBA" id="ARBA00022741"/>
    </source>
</evidence>
<dbReference type="GO" id="GO:0003924">
    <property type="term" value="F:GTPase activity"/>
    <property type="evidence" value="ECO:0007669"/>
    <property type="project" value="UniProtKB-UniRule"/>
</dbReference>
<dbReference type="HAMAP" id="MF_00379">
    <property type="entry name" value="GTPase_MnmE"/>
    <property type="match status" value="1"/>
</dbReference>
<keyword evidence="6" id="KW-0963">Cytoplasm</keyword>
<evidence type="ECO:0000259" key="8">
    <source>
        <dbReference type="PROSITE" id="PS51709"/>
    </source>
</evidence>
<evidence type="ECO:0000256" key="7">
    <source>
        <dbReference type="RuleBase" id="RU003313"/>
    </source>
</evidence>
<dbReference type="EC" id="3.6.-.-" evidence="6"/>
<dbReference type="CDD" id="cd14858">
    <property type="entry name" value="TrmE_N"/>
    <property type="match status" value="1"/>
</dbReference>
<comment type="similarity">
    <text evidence="1 6 7">Belongs to the TRAFAC class TrmE-Era-EngA-EngB-Septin-like GTPase superfamily. TrmE GTPase family.</text>
</comment>
<keyword evidence="3 6" id="KW-0547">Nucleotide-binding</keyword>
<keyword evidence="6" id="KW-0378">Hydrolase</keyword>
<evidence type="ECO:0000256" key="4">
    <source>
        <dbReference type="ARBA" id="ARBA00022958"/>
    </source>
</evidence>
<comment type="caution">
    <text evidence="9">The sequence shown here is derived from an EMBL/GenBank/DDBJ whole genome shotgun (WGS) entry which is preliminary data.</text>
</comment>
<dbReference type="InterPro" id="IPR004520">
    <property type="entry name" value="GTPase_MnmE"/>
</dbReference>
<dbReference type="Pfam" id="PF10396">
    <property type="entry name" value="TrmE_N"/>
    <property type="match status" value="1"/>
</dbReference>
<feature type="binding site" evidence="6">
    <location>
        <position position="264"/>
    </location>
    <ligand>
        <name>Mg(2+)</name>
        <dbReference type="ChEBI" id="CHEBI:18420"/>
    </ligand>
</feature>
<dbReference type="InterPro" id="IPR031168">
    <property type="entry name" value="G_TrmE"/>
</dbReference>
<dbReference type="Gene3D" id="3.40.50.300">
    <property type="entry name" value="P-loop containing nucleotide triphosphate hydrolases"/>
    <property type="match status" value="1"/>
</dbReference>
<feature type="binding site" evidence="6">
    <location>
        <position position="239"/>
    </location>
    <ligand>
        <name>K(+)</name>
        <dbReference type="ChEBI" id="CHEBI:29103"/>
    </ligand>
</feature>
<dbReference type="GO" id="GO:0046872">
    <property type="term" value="F:metal ion binding"/>
    <property type="evidence" value="ECO:0007669"/>
    <property type="project" value="UniProtKB-KW"/>
</dbReference>
<dbReference type="InterPro" id="IPR027417">
    <property type="entry name" value="P-loop_NTPase"/>
</dbReference>
<dbReference type="NCBIfam" id="TIGR00450">
    <property type="entry name" value="mnmE_trmE_thdF"/>
    <property type="match status" value="1"/>
</dbReference>
<dbReference type="EMBL" id="MGFH01000161">
    <property type="protein sequence ID" value="OGM03554.1"/>
    <property type="molecule type" value="Genomic_DNA"/>
</dbReference>
<dbReference type="CDD" id="cd04164">
    <property type="entry name" value="trmE"/>
    <property type="match status" value="1"/>
</dbReference>
<dbReference type="GO" id="GO:0030488">
    <property type="term" value="P:tRNA methylation"/>
    <property type="evidence" value="ECO:0007669"/>
    <property type="project" value="TreeGrafter"/>
</dbReference>
<dbReference type="Proteomes" id="UP000178735">
    <property type="component" value="Unassembled WGS sequence"/>
</dbReference>
<dbReference type="NCBIfam" id="TIGR00231">
    <property type="entry name" value="small_GTP"/>
    <property type="match status" value="1"/>
</dbReference>
<dbReference type="InterPro" id="IPR018948">
    <property type="entry name" value="GTP-bd_TrmE_N"/>
</dbReference>
<feature type="binding site" evidence="6">
    <location>
        <position position="94"/>
    </location>
    <ligand>
        <name>(6S)-5-formyl-5,6,7,8-tetrahydrofolate</name>
        <dbReference type="ChEBI" id="CHEBI:57457"/>
    </ligand>
</feature>
<keyword evidence="6" id="KW-0479">Metal-binding</keyword>
<keyword evidence="5 6" id="KW-0342">GTP-binding</keyword>
<feature type="binding site" evidence="6">
    <location>
        <begin position="239"/>
        <end position="244"/>
    </location>
    <ligand>
        <name>GTP</name>
        <dbReference type="ChEBI" id="CHEBI:37565"/>
    </ligand>
</feature>
<keyword evidence="2 6" id="KW-0819">tRNA processing</keyword>
<evidence type="ECO:0000313" key="9">
    <source>
        <dbReference type="EMBL" id="OGM03554.1"/>
    </source>
</evidence>
<dbReference type="InterPro" id="IPR027368">
    <property type="entry name" value="MnmE_dom2"/>
</dbReference>
<dbReference type="Pfam" id="PF01926">
    <property type="entry name" value="MMR_HSR1"/>
    <property type="match status" value="1"/>
</dbReference>
<dbReference type="InterPro" id="IPR006073">
    <property type="entry name" value="GTP-bd"/>
</dbReference>
<evidence type="ECO:0000313" key="10">
    <source>
        <dbReference type="Proteomes" id="UP000178735"/>
    </source>
</evidence>
<feature type="binding site" evidence="6">
    <location>
        <position position="471"/>
    </location>
    <ligand>
        <name>(6S)-5-formyl-5,6,7,8-tetrahydrofolate</name>
        <dbReference type="ChEBI" id="CHEBI:57457"/>
    </ligand>
</feature>
<dbReference type="SUPFAM" id="SSF116878">
    <property type="entry name" value="TrmE connector domain"/>
    <property type="match status" value="1"/>
</dbReference>
<comment type="cofactor">
    <cofactor evidence="6">
        <name>K(+)</name>
        <dbReference type="ChEBI" id="CHEBI:29103"/>
    </cofactor>
    <text evidence="6">Binds 1 potassium ion per subunit.</text>
</comment>
<dbReference type="GO" id="GO:0002098">
    <property type="term" value="P:tRNA wobble uridine modification"/>
    <property type="evidence" value="ECO:0007669"/>
    <property type="project" value="TreeGrafter"/>
</dbReference>
<feature type="binding site" evidence="6">
    <location>
        <position position="24"/>
    </location>
    <ligand>
        <name>(6S)-5-formyl-5,6,7,8-tetrahydrofolate</name>
        <dbReference type="ChEBI" id="CHEBI:57457"/>
    </ligand>
</feature>
<dbReference type="AlphaFoldDB" id="A0A1F7WL49"/>
<dbReference type="InterPro" id="IPR005225">
    <property type="entry name" value="Small_GTP-bd"/>
</dbReference>
<dbReference type="Pfam" id="PF12631">
    <property type="entry name" value="MnmE_helical"/>
    <property type="match status" value="1"/>
</dbReference>
<dbReference type="PANTHER" id="PTHR42714">
    <property type="entry name" value="TRNA MODIFICATION GTPASE GTPBP3"/>
    <property type="match status" value="1"/>
</dbReference>
<dbReference type="PANTHER" id="PTHR42714:SF2">
    <property type="entry name" value="TRNA MODIFICATION GTPASE GTPBP3, MITOCHONDRIAL"/>
    <property type="match status" value="1"/>
</dbReference>
<sequence length="471" mass="49747">MLLDETIAAPATLMNASAAIGIIRITGDKSADILIKIMADKGAAPLFGGRAEIKPRYMHHGFVMDPGGAPEAVDEAMVCFYRGPASYTGEDMAEIFCHGGSYNMSKVLGAVLKAGARAAAPGEFTKRACVNGKLDLCQAEAVCDIINSKTDSFHKVAVSQIKGSLSFEINSIKNELIAVLADIEANLDFPEEDVEPVDIAAIRETLLGCRRKALALLSSYEYGRVLKDGIKITIAGCPNVGKSSLFNLLLRENRAIVTEIPGTTRDVIEEAANIGGVAFTLADTAGVRAPADIVEKLGIDRTFENIRGADLCLLVIDAGRAVSAEDIELIAETNDSARVIAVNKIDAKSRAFSVNCLPLKDGEKPVEISVKENANIDALKAAILKTAGLASMGESYGAAGRAVITSARHAAALKNSLASFDDAVETIDANSPIDLLTIDIRAALASLGEIVGETVTDDILHKIFEKFCIGK</sequence>
<dbReference type="InterPro" id="IPR025867">
    <property type="entry name" value="MnmE_helical"/>
</dbReference>
<organism evidence="9 10">
    <name type="scientific">Candidatus Wallbacteria bacterium GWC2_49_35</name>
    <dbReference type="NCBI Taxonomy" id="1817813"/>
    <lineage>
        <taxon>Bacteria</taxon>
        <taxon>Candidatus Walliibacteriota</taxon>
    </lineage>
</organism>
<feature type="binding site" evidence="6">
    <location>
        <position position="260"/>
    </location>
    <ligand>
        <name>K(+)</name>
        <dbReference type="ChEBI" id="CHEBI:29103"/>
    </ligand>
</feature>
<keyword evidence="4 6" id="KW-0630">Potassium</keyword>
<gene>
    <name evidence="6" type="primary">mnmE</name>
    <name evidence="6" type="synonym">trmE</name>
    <name evidence="9" type="ORF">A2008_02835</name>
</gene>
<comment type="function">
    <text evidence="6">Exhibits a very high intrinsic GTPase hydrolysis rate. Involved in the addition of a carboxymethylaminomethyl (cmnm) group at the wobble position (U34) of certain tRNAs, forming tRNA-cmnm(5)s(2)U34.</text>
</comment>
<feature type="binding site" evidence="6">
    <location>
        <position position="258"/>
    </location>
    <ligand>
        <name>K(+)</name>
        <dbReference type="ChEBI" id="CHEBI:29103"/>
    </ligand>
</feature>
<accession>A0A1F7WL49</accession>
<dbReference type="GO" id="GO:0005829">
    <property type="term" value="C:cytosol"/>
    <property type="evidence" value="ECO:0007669"/>
    <property type="project" value="TreeGrafter"/>
</dbReference>
<feature type="binding site" evidence="6">
    <location>
        <position position="133"/>
    </location>
    <ligand>
        <name>(6S)-5-formyl-5,6,7,8-tetrahydrofolate</name>
        <dbReference type="ChEBI" id="CHEBI:57457"/>
    </ligand>
</feature>
<dbReference type="Gene3D" id="3.30.1360.120">
    <property type="entry name" value="Probable tRNA modification gtpase trme, domain 1"/>
    <property type="match status" value="1"/>
</dbReference>
<comment type="subunit">
    <text evidence="6">Homodimer. Heterotetramer of two MnmE and two MnmG subunits.</text>
</comment>
<feature type="domain" description="TrmE-type G" evidence="8">
    <location>
        <begin position="229"/>
        <end position="388"/>
    </location>
</feature>
<reference evidence="9 10" key="1">
    <citation type="journal article" date="2016" name="Nat. Commun.">
        <title>Thousands of microbial genomes shed light on interconnected biogeochemical processes in an aquifer system.</title>
        <authorList>
            <person name="Anantharaman K."/>
            <person name="Brown C.T."/>
            <person name="Hug L.A."/>
            <person name="Sharon I."/>
            <person name="Castelle C.J."/>
            <person name="Probst A.J."/>
            <person name="Thomas B.C."/>
            <person name="Singh A."/>
            <person name="Wilkins M.J."/>
            <person name="Karaoz U."/>
            <person name="Brodie E.L."/>
            <person name="Williams K.H."/>
            <person name="Hubbard S.S."/>
            <person name="Banfield J.F."/>
        </authorList>
    </citation>
    <scope>NUCLEOTIDE SEQUENCE [LARGE SCALE GENOMIC DNA]</scope>
</reference>
<evidence type="ECO:0000256" key="2">
    <source>
        <dbReference type="ARBA" id="ARBA00022694"/>
    </source>
</evidence>
<dbReference type="SUPFAM" id="SSF52540">
    <property type="entry name" value="P-loop containing nucleoside triphosphate hydrolases"/>
    <property type="match status" value="1"/>
</dbReference>
<dbReference type="Gene3D" id="1.20.120.430">
    <property type="entry name" value="tRNA modification GTPase MnmE domain 2"/>
    <property type="match status" value="1"/>
</dbReference>